<dbReference type="EC" id="3.4.-.-" evidence="8"/>
<evidence type="ECO:0000256" key="7">
    <source>
        <dbReference type="ARBA" id="ARBA00023049"/>
    </source>
</evidence>
<evidence type="ECO:0000313" key="11">
    <source>
        <dbReference type="EMBL" id="RUO79188.1"/>
    </source>
</evidence>
<evidence type="ECO:0000256" key="4">
    <source>
        <dbReference type="ARBA" id="ARBA00022764"/>
    </source>
</evidence>
<dbReference type="AlphaFoldDB" id="A0A432ZMU0"/>
<gene>
    <name evidence="11" type="ORF">CWI83_01360</name>
</gene>
<evidence type="ECO:0000256" key="1">
    <source>
        <dbReference type="ARBA" id="ARBA00022670"/>
    </source>
</evidence>
<sequence length="514" mass="57772">MPSQLQIIEYSGLIIRNLLRLSYSYQQINKPRRRMQLQKLISALFALFFAFSCAQAASQQDRLPDIGTAGGGALSVEREQIMGDLYMRQIRATAPLVADPVLAEYLRDLGLRLVREAEGIRFPFTFFWVNQKDINAFAFFGGHVGINTGLIAETRNESELASVISHEIVHVSQRHLARQIETSQNNGGLALAGVLGAIILGMVSPDLGMAALSGSIGGIQQSQLNYSRMFEQEADRIGMDILVRSGFDPQGAPAFFGRLAEKYRYSSKLPEMLRTHPLSENRIADTRQRADLLPSPINRDERRYWLAKYRVYARHLQSHTEQTFRQQLSANDPAIVAAARYGIAIVQLDRGDAEAAERTLAPLLTAEPRNPFFIDVQADILLKQQRYNEALAMLEQAYLRLPNEQTITLNYANVALEAGQAQLAVDLLRAYLQKESDNVLAIDLLANAYAKLGKTSEMYEQRAALYALYGNFDEAINNLHNAYKQNGSELEQRRLQARIDQLLDKKRQLAALQR</sequence>
<keyword evidence="4 8" id="KW-0574">Periplasm</keyword>
<dbReference type="Pfam" id="PF14559">
    <property type="entry name" value="TPR_19"/>
    <property type="match status" value="1"/>
</dbReference>
<dbReference type="PANTHER" id="PTHR22726:SF1">
    <property type="entry name" value="METALLOENDOPEPTIDASE OMA1, MITOCHONDRIAL"/>
    <property type="match status" value="1"/>
</dbReference>
<evidence type="ECO:0000256" key="5">
    <source>
        <dbReference type="ARBA" id="ARBA00022801"/>
    </source>
</evidence>
<evidence type="ECO:0000256" key="6">
    <source>
        <dbReference type="ARBA" id="ARBA00022833"/>
    </source>
</evidence>
<feature type="binding site" evidence="8">
    <location>
        <position position="231"/>
    </location>
    <ligand>
        <name>Zn(2+)</name>
        <dbReference type="ChEBI" id="CHEBI:29105"/>
        <note>catalytic</note>
    </ligand>
</feature>
<keyword evidence="1 8" id="KW-0645">Protease</keyword>
<dbReference type="PROSITE" id="PS50005">
    <property type="entry name" value="TPR"/>
    <property type="match status" value="1"/>
</dbReference>
<dbReference type="Proteomes" id="UP000288279">
    <property type="component" value="Unassembled WGS sequence"/>
</dbReference>
<dbReference type="Gene3D" id="3.30.2010.10">
    <property type="entry name" value="Metalloproteases ('zincins'), catalytic domain"/>
    <property type="match status" value="1"/>
</dbReference>
<dbReference type="GO" id="GO:0016020">
    <property type="term" value="C:membrane"/>
    <property type="evidence" value="ECO:0007669"/>
    <property type="project" value="InterPro"/>
</dbReference>
<evidence type="ECO:0000259" key="10">
    <source>
        <dbReference type="Pfam" id="PF01435"/>
    </source>
</evidence>
<keyword evidence="3 8" id="KW-0732">Signal</keyword>
<dbReference type="InterPro" id="IPR011990">
    <property type="entry name" value="TPR-like_helical_dom_sf"/>
</dbReference>
<dbReference type="InterPro" id="IPR019734">
    <property type="entry name" value="TPR_rpt"/>
</dbReference>
<protein>
    <recommendedName>
        <fullName evidence="8">Putative beta-barrel assembly-enhancing protease</fullName>
        <ecNumber evidence="8">3.4.-.-</ecNumber>
    </recommendedName>
</protein>
<keyword evidence="7 8" id="KW-0482">Metalloprotease</keyword>
<name>A0A432ZMU0_9GAMM</name>
<dbReference type="InterPro" id="IPR030873">
    <property type="entry name" value="Protease_BepA"/>
</dbReference>
<evidence type="ECO:0000256" key="3">
    <source>
        <dbReference type="ARBA" id="ARBA00022729"/>
    </source>
</evidence>
<evidence type="ECO:0000256" key="2">
    <source>
        <dbReference type="ARBA" id="ARBA00022723"/>
    </source>
</evidence>
<feature type="domain" description="Peptidase M48" evidence="10">
    <location>
        <begin position="103"/>
        <end position="289"/>
    </location>
</feature>
<dbReference type="Gene3D" id="1.25.40.10">
    <property type="entry name" value="Tetratricopeptide repeat domain"/>
    <property type="match status" value="1"/>
</dbReference>
<feature type="repeat" description="TPR" evidence="9">
    <location>
        <begin position="456"/>
        <end position="489"/>
    </location>
</feature>
<keyword evidence="9" id="KW-0802">TPR repeat</keyword>
<dbReference type="HAMAP" id="MF_00997">
    <property type="entry name" value="Protease_BepA"/>
    <property type="match status" value="1"/>
</dbReference>
<dbReference type="SUPFAM" id="SSF48452">
    <property type="entry name" value="TPR-like"/>
    <property type="match status" value="1"/>
</dbReference>
<keyword evidence="2 8" id="KW-0479">Metal-binding</keyword>
<keyword evidence="6 8" id="KW-0862">Zinc</keyword>
<feature type="active site" description="Proton donor" evidence="8">
    <location>
        <position position="235"/>
    </location>
</feature>
<dbReference type="GO" id="GO:0051603">
    <property type="term" value="P:proteolysis involved in protein catabolic process"/>
    <property type="evidence" value="ECO:0007669"/>
    <property type="project" value="TreeGrafter"/>
</dbReference>
<accession>A0A432ZMU0</accession>
<proteinExistence type="inferred from homology"/>
<keyword evidence="12" id="KW-1185">Reference proteome</keyword>
<comment type="subcellular location">
    <subcellularLocation>
        <location evidence="8">Periplasm</location>
    </subcellularLocation>
</comment>
<evidence type="ECO:0000256" key="8">
    <source>
        <dbReference type="HAMAP-Rule" id="MF_00997"/>
    </source>
</evidence>
<dbReference type="Pfam" id="PF01435">
    <property type="entry name" value="Peptidase_M48"/>
    <property type="match status" value="1"/>
</dbReference>
<dbReference type="PANTHER" id="PTHR22726">
    <property type="entry name" value="METALLOENDOPEPTIDASE OMA1"/>
    <property type="match status" value="1"/>
</dbReference>
<feature type="binding site" evidence="8">
    <location>
        <position position="170"/>
    </location>
    <ligand>
        <name>Zn(2+)</name>
        <dbReference type="ChEBI" id="CHEBI:29105"/>
        <note>catalytic</note>
    </ligand>
</feature>
<organism evidence="11 12">
    <name type="scientific">Pseudidiomarina taiwanensis</name>
    <dbReference type="NCBI Taxonomy" id="337250"/>
    <lineage>
        <taxon>Bacteria</taxon>
        <taxon>Pseudomonadati</taxon>
        <taxon>Pseudomonadota</taxon>
        <taxon>Gammaproteobacteria</taxon>
        <taxon>Alteromonadales</taxon>
        <taxon>Idiomarinaceae</taxon>
        <taxon>Pseudidiomarina</taxon>
    </lineage>
</organism>
<feature type="active site" evidence="8">
    <location>
        <position position="167"/>
    </location>
</feature>
<dbReference type="GO" id="GO:0008270">
    <property type="term" value="F:zinc ion binding"/>
    <property type="evidence" value="ECO:0007669"/>
    <property type="project" value="UniProtKB-UniRule"/>
</dbReference>
<comment type="cofactor">
    <cofactor evidence="8">
        <name>Zn(2+)</name>
        <dbReference type="ChEBI" id="CHEBI:29105"/>
    </cofactor>
    <text evidence="8">Binds 1 zinc ion per subunit.</text>
</comment>
<evidence type="ECO:0000256" key="9">
    <source>
        <dbReference type="PROSITE-ProRule" id="PRU00339"/>
    </source>
</evidence>
<feature type="binding site" evidence="8">
    <location>
        <position position="166"/>
    </location>
    <ligand>
        <name>Zn(2+)</name>
        <dbReference type="ChEBI" id="CHEBI:29105"/>
        <note>catalytic</note>
    </ligand>
</feature>
<reference evidence="11 12" key="1">
    <citation type="journal article" date="2011" name="Front. Microbiol.">
        <title>Genomic signatures of strain selection and enhancement in Bacillus atrophaeus var. globigii, a historical biowarfare simulant.</title>
        <authorList>
            <person name="Gibbons H.S."/>
            <person name="Broomall S.M."/>
            <person name="McNew L.A."/>
            <person name="Daligault H."/>
            <person name="Chapman C."/>
            <person name="Bruce D."/>
            <person name="Karavis M."/>
            <person name="Krepps M."/>
            <person name="McGregor P.A."/>
            <person name="Hong C."/>
            <person name="Park K.H."/>
            <person name="Akmal A."/>
            <person name="Feldman A."/>
            <person name="Lin J.S."/>
            <person name="Chang W.E."/>
            <person name="Higgs B.W."/>
            <person name="Demirev P."/>
            <person name="Lindquist J."/>
            <person name="Liem A."/>
            <person name="Fochler E."/>
            <person name="Read T.D."/>
            <person name="Tapia R."/>
            <person name="Johnson S."/>
            <person name="Bishop-Lilly K.A."/>
            <person name="Detter C."/>
            <person name="Han C."/>
            <person name="Sozhamannan S."/>
            <person name="Rosenzweig C.N."/>
            <person name="Skowronski E.W."/>
        </authorList>
    </citation>
    <scope>NUCLEOTIDE SEQUENCE [LARGE SCALE GENOMIC DNA]</scope>
    <source>
        <strain evidence="11 12">PIT1</strain>
    </source>
</reference>
<dbReference type="GO" id="GO:0004222">
    <property type="term" value="F:metalloendopeptidase activity"/>
    <property type="evidence" value="ECO:0007669"/>
    <property type="project" value="InterPro"/>
</dbReference>
<dbReference type="InterPro" id="IPR051156">
    <property type="entry name" value="Mito/Outer_Membr_Metalloprot"/>
</dbReference>
<comment type="function">
    <text evidence="8">Functions as both a chaperone and a metalloprotease. Maintains the integrity of the outer membrane by promoting either the assembly or the elimination of outer membrane proteins, depending on their folding state.</text>
</comment>
<dbReference type="EMBL" id="PIQG01000001">
    <property type="protein sequence ID" value="RUO79188.1"/>
    <property type="molecule type" value="Genomic_DNA"/>
</dbReference>
<comment type="caution">
    <text evidence="11">The sequence shown here is derived from an EMBL/GenBank/DDBJ whole genome shotgun (WGS) entry which is preliminary data.</text>
</comment>
<keyword evidence="5 8" id="KW-0378">Hydrolase</keyword>
<dbReference type="GO" id="GO:0042597">
    <property type="term" value="C:periplasmic space"/>
    <property type="evidence" value="ECO:0007669"/>
    <property type="project" value="UniProtKB-SubCell"/>
</dbReference>
<dbReference type="OrthoDB" id="9810445at2"/>
<evidence type="ECO:0000313" key="12">
    <source>
        <dbReference type="Proteomes" id="UP000288279"/>
    </source>
</evidence>
<comment type="similarity">
    <text evidence="8">Belongs to the peptidase M48 family. BepA subfamily.</text>
</comment>
<dbReference type="InterPro" id="IPR001915">
    <property type="entry name" value="Peptidase_M48"/>
</dbReference>